<dbReference type="InterPro" id="IPR007197">
    <property type="entry name" value="rSAM"/>
</dbReference>
<dbReference type="OrthoDB" id="9792276at2"/>
<protein>
    <submittedName>
        <fullName evidence="9">Uncharacterized protein</fullName>
    </submittedName>
</protein>
<keyword evidence="3" id="KW-0479">Metal-binding</keyword>
<dbReference type="InterPro" id="IPR050377">
    <property type="entry name" value="Radical_SAM_PqqE_MftC-like"/>
</dbReference>
<evidence type="ECO:0000256" key="5">
    <source>
        <dbReference type="ARBA" id="ARBA00023014"/>
    </source>
</evidence>
<dbReference type="Gene3D" id="3.20.20.70">
    <property type="entry name" value="Aldolase class I"/>
    <property type="match status" value="2"/>
</dbReference>
<evidence type="ECO:0000313" key="9">
    <source>
        <dbReference type="EMBL" id="KAA0593743.1"/>
    </source>
</evidence>
<dbReference type="Pfam" id="PF13186">
    <property type="entry name" value="SPASM"/>
    <property type="match status" value="1"/>
</dbReference>
<dbReference type="PANTHER" id="PTHR11228:SF7">
    <property type="entry name" value="PQQA PEPTIDE CYCLASE"/>
    <property type="match status" value="1"/>
</dbReference>
<evidence type="ECO:0000313" key="10">
    <source>
        <dbReference type="Proteomes" id="UP000324927"/>
    </source>
</evidence>
<feature type="region of interest" description="Disordered" evidence="6">
    <location>
        <begin position="455"/>
        <end position="474"/>
    </location>
</feature>
<feature type="domain" description="Radical SAM core" evidence="7">
    <location>
        <begin position="108"/>
        <end position="238"/>
    </location>
</feature>
<comment type="cofactor">
    <cofactor evidence="1">
        <name>[4Fe-4S] cluster</name>
        <dbReference type="ChEBI" id="CHEBI:49883"/>
    </cofactor>
</comment>
<reference evidence="9 10" key="1">
    <citation type="submission" date="2019-08" db="EMBL/GenBank/DDBJ databases">
        <authorList>
            <person name="Grouzdev D."/>
            <person name="Tikhonova E."/>
            <person name="Kravchenko I."/>
        </authorList>
    </citation>
    <scope>NUCLEOTIDE SEQUENCE [LARGE SCALE GENOMIC DNA]</scope>
    <source>
        <strain evidence="9 10">59b</strain>
    </source>
</reference>
<dbReference type="GO" id="GO:0051536">
    <property type="term" value="F:iron-sulfur cluster binding"/>
    <property type="evidence" value="ECO:0007669"/>
    <property type="project" value="UniProtKB-KW"/>
</dbReference>
<dbReference type="EMBL" id="VTTN01000010">
    <property type="protein sequence ID" value="KAA0593743.1"/>
    <property type="molecule type" value="Genomic_DNA"/>
</dbReference>
<dbReference type="InterPro" id="IPR013785">
    <property type="entry name" value="Aldolase_TIM"/>
</dbReference>
<dbReference type="PANTHER" id="PTHR11228">
    <property type="entry name" value="RADICAL SAM DOMAIN PROTEIN"/>
    <property type="match status" value="1"/>
</dbReference>
<gene>
    <name evidence="9" type="ORF">FZ942_22905</name>
</gene>
<keyword evidence="5" id="KW-0411">Iron-sulfur</keyword>
<dbReference type="SUPFAM" id="SSF102114">
    <property type="entry name" value="Radical SAM enzymes"/>
    <property type="match status" value="2"/>
</dbReference>
<organism evidence="9 10">
    <name type="scientific">Azospirillum lipoferum</name>
    <dbReference type="NCBI Taxonomy" id="193"/>
    <lineage>
        <taxon>Bacteria</taxon>
        <taxon>Pseudomonadati</taxon>
        <taxon>Pseudomonadota</taxon>
        <taxon>Alphaproteobacteria</taxon>
        <taxon>Rhodospirillales</taxon>
        <taxon>Azospirillaceae</taxon>
        <taxon>Azospirillum</taxon>
    </lineage>
</organism>
<keyword evidence="4" id="KW-0408">Iron</keyword>
<evidence type="ECO:0000256" key="4">
    <source>
        <dbReference type="ARBA" id="ARBA00023004"/>
    </source>
</evidence>
<evidence type="ECO:0000259" key="7">
    <source>
        <dbReference type="Pfam" id="PF04055"/>
    </source>
</evidence>
<proteinExistence type="predicted"/>
<dbReference type="Proteomes" id="UP000324927">
    <property type="component" value="Unassembled WGS sequence"/>
</dbReference>
<evidence type="ECO:0000256" key="1">
    <source>
        <dbReference type="ARBA" id="ARBA00001966"/>
    </source>
</evidence>
<evidence type="ECO:0000259" key="8">
    <source>
        <dbReference type="Pfam" id="PF13186"/>
    </source>
</evidence>
<dbReference type="InterPro" id="IPR023885">
    <property type="entry name" value="4Fe4S-binding_SPASM_dom"/>
</dbReference>
<dbReference type="InterPro" id="IPR058240">
    <property type="entry name" value="rSAM_sf"/>
</dbReference>
<name>A0A5A9GHA7_AZOLI</name>
<feature type="domain" description="4Fe4S-binding SPASM" evidence="8">
    <location>
        <begin position="502"/>
        <end position="566"/>
    </location>
</feature>
<evidence type="ECO:0000256" key="3">
    <source>
        <dbReference type="ARBA" id="ARBA00022723"/>
    </source>
</evidence>
<dbReference type="GO" id="GO:0003824">
    <property type="term" value="F:catalytic activity"/>
    <property type="evidence" value="ECO:0007669"/>
    <property type="project" value="InterPro"/>
</dbReference>
<dbReference type="Pfam" id="PF04055">
    <property type="entry name" value="Radical_SAM"/>
    <property type="match status" value="1"/>
</dbReference>
<sequence length="591" mass="63972">MPAHASGRHPAAEPLDHPRIHAEPLIAPAPQHRPALLRGDGALHETLPGLPELDCGAARRGRLREGGMSGIETTPVSGGAACIPADAGPSDAALWDMPAAGLSHIAFSFTNRCNLRCVYCPQGTHPDDFHAETPKEQIERIIAYALEKRVSRISIGYYGETMLVDGWEKAVEPLFDQGFILNLVSNFSKVMTPAEVAAVSRFQEVQISIDTIDIPLLKQVRKAVDARTILYNTHLIRAHVLRHGLPMPKLIWTSVLTDRVAEGMPDLVATAISSSVPAINCVEVAYIDGVGANAVRHLNDAEEDVFRRGFAAVHEARRLALRHGVSFALGGAERMARRALALYGRQEFGRITRTLTGLDDLDAGRRIFIYGAGSVGHALRNRLPDRMVAGFIDSERHGTLDGLPLLSFDLYRQQRTADDLILIGSSFEDEIEGRLLAHGIDGYRRAFRGLPASAGIGQGPDGDDTQAAAGGGPHLRRQGIQGEYSFSGDALDDLPPGMTRMCTTPWTNVFLAPKGEAYACCFRGQVMGTLKDDGGIDGIMAGEAYRDLRRRLLSGTDLDPECRLCTGSAMVTPQELREQLIRLAQPPGGQG</sequence>
<keyword evidence="2" id="KW-0949">S-adenosyl-L-methionine</keyword>
<accession>A0A5A9GHA7</accession>
<dbReference type="CDD" id="cd21109">
    <property type="entry name" value="SPASM"/>
    <property type="match status" value="1"/>
</dbReference>
<comment type="caution">
    <text evidence="9">The sequence shown here is derived from an EMBL/GenBank/DDBJ whole genome shotgun (WGS) entry which is preliminary data.</text>
</comment>
<dbReference type="SFLD" id="SFLDS00029">
    <property type="entry name" value="Radical_SAM"/>
    <property type="match status" value="1"/>
</dbReference>
<dbReference type="CDD" id="cd01335">
    <property type="entry name" value="Radical_SAM"/>
    <property type="match status" value="1"/>
</dbReference>
<dbReference type="GO" id="GO:0046872">
    <property type="term" value="F:metal ion binding"/>
    <property type="evidence" value="ECO:0007669"/>
    <property type="project" value="UniProtKB-KW"/>
</dbReference>
<evidence type="ECO:0000256" key="6">
    <source>
        <dbReference type="SAM" id="MobiDB-lite"/>
    </source>
</evidence>
<evidence type="ECO:0000256" key="2">
    <source>
        <dbReference type="ARBA" id="ARBA00022691"/>
    </source>
</evidence>
<keyword evidence="10" id="KW-1185">Reference proteome</keyword>
<dbReference type="AlphaFoldDB" id="A0A5A9GHA7"/>